<keyword evidence="5" id="KW-1185">Reference proteome</keyword>
<feature type="region of interest" description="Disordered" evidence="3">
    <location>
        <begin position="1"/>
        <end position="36"/>
    </location>
</feature>
<proteinExistence type="inferred from homology"/>
<evidence type="ECO:0000256" key="3">
    <source>
        <dbReference type="SAM" id="MobiDB-lite"/>
    </source>
</evidence>
<evidence type="ECO:0000256" key="1">
    <source>
        <dbReference type="ARBA" id="ARBA00009778"/>
    </source>
</evidence>
<dbReference type="Proteomes" id="UP000235145">
    <property type="component" value="Unassembled WGS sequence"/>
</dbReference>
<dbReference type="EMBL" id="NBSK02000008">
    <property type="protein sequence ID" value="KAJ0192097.1"/>
    <property type="molecule type" value="Genomic_DNA"/>
</dbReference>
<reference evidence="4 5" key="1">
    <citation type="journal article" date="2017" name="Nat. Commun.">
        <title>Genome assembly with in vitro proximity ligation data and whole-genome triplication in lettuce.</title>
        <authorList>
            <person name="Reyes-Chin-Wo S."/>
            <person name="Wang Z."/>
            <person name="Yang X."/>
            <person name="Kozik A."/>
            <person name="Arikit S."/>
            <person name="Song C."/>
            <person name="Xia L."/>
            <person name="Froenicke L."/>
            <person name="Lavelle D.O."/>
            <person name="Truco M.J."/>
            <person name="Xia R."/>
            <person name="Zhu S."/>
            <person name="Xu C."/>
            <person name="Xu H."/>
            <person name="Xu X."/>
            <person name="Cox K."/>
            <person name="Korf I."/>
            <person name="Meyers B.C."/>
            <person name="Michelmore R.W."/>
        </authorList>
    </citation>
    <scope>NUCLEOTIDE SEQUENCE [LARGE SCALE GENOMIC DNA]</scope>
    <source>
        <strain evidence="5">cv. Salinas</strain>
        <tissue evidence="4">Seedlings</tissue>
    </source>
</reference>
<feature type="compositionally biased region" description="Polar residues" evidence="3">
    <location>
        <begin position="1"/>
        <end position="15"/>
    </location>
</feature>
<comment type="caution">
    <text evidence="4">The sequence shown here is derived from an EMBL/GenBank/DDBJ whole genome shotgun (WGS) entry which is preliminary data.</text>
</comment>
<dbReference type="PANTHER" id="PTHR34224:SF18">
    <property type="entry name" value="INTERACTOR OF CONSTITUTIVE ACTIVE ROPS 3"/>
    <property type="match status" value="1"/>
</dbReference>
<accession>A0A9R1UQG9</accession>
<feature type="compositionally biased region" description="Low complexity" evidence="3">
    <location>
        <begin position="48"/>
        <end position="60"/>
    </location>
</feature>
<gene>
    <name evidence="4" type="ORF">LSAT_V11C800431060</name>
</gene>
<protein>
    <submittedName>
        <fullName evidence="4">Uncharacterized protein</fullName>
    </submittedName>
</protein>
<keyword evidence="2" id="KW-0175">Coiled coil</keyword>
<evidence type="ECO:0000313" key="5">
    <source>
        <dbReference type="Proteomes" id="UP000235145"/>
    </source>
</evidence>
<sequence length="110" mass="11917">MDVQTPKSSTKTSSEGSRKNSPRLISSDTSQRNSSRIARQLKTTILESSSSSLNQSTISTPKSTSPVIATHKSPISLISEKCPVRVAELETQISQLQDDLKTVKDQLVSS</sequence>
<dbReference type="AlphaFoldDB" id="A0A9R1UQG9"/>
<feature type="region of interest" description="Disordered" evidence="3">
    <location>
        <begin position="48"/>
        <end position="67"/>
    </location>
</feature>
<evidence type="ECO:0000256" key="2">
    <source>
        <dbReference type="ARBA" id="ARBA00023054"/>
    </source>
</evidence>
<comment type="similarity">
    <text evidence="1">Belongs to the ICR family.</text>
</comment>
<dbReference type="PANTHER" id="PTHR34224">
    <property type="entry name" value="INTERACTOR OF CONSTITUTIVE ACTIVE ROPS 2, CHLOROPLASTIC-RELATED"/>
    <property type="match status" value="1"/>
</dbReference>
<name>A0A9R1UQG9_LACSA</name>
<dbReference type="InterPro" id="IPR029688">
    <property type="entry name" value="ICR"/>
</dbReference>
<evidence type="ECO:0000313" key="4">
    <source>
        <dbReference type="EMBL" id="KAJ0192097.1"/>
    </source>
</evidence>
<organism evidence="4 5">
    <name type="scientific">Lactuca sativa</name>
    <name type="common">Garden lettuce</name>
    <dbReference type="NCBI Taxonomy" id="4236"/>
    <lineage>
        <taxon>Eukaryota</taxon>
        <taxon>Viridiplantae</taxon>
        <taxon>Streptophyta</taxon>
        <taxon>Embryophyta</taxon>
        <taxon>Tracheophyta</taxon>
        <taxon>Spermatophyta</taxon>
        <taxon>Magnoliopsida</taxon>
        <taxon>eudicotyledons</taxon>
        <taxon>Gunneridae</taxon>
        <taxon>Pentapetalae</taxon>
        <taxon>asterids</taxon>
        <taxon>campanulids</taxon>
        <taxon>Asterales</taxon>
        <taxon>Asteraceae</taxon>
        <taxon>Cichorioideae</taxon>
        <taxon>Cichorieae</taxon>
        <taxon>Lactucinae</taxon>
        <taxon>Lactuca</taxon>
    </lineage>
</organism>
<feature type="compositionally biased region" description="Polar residues" evidence="3">
    <location>
        <begin position="23"/>
        <end position="36"/>
    </location>
</feature>